<dbReference type="AlphaFoldDB" id="A0AAN9AZJ2"/>
<name>A0AAN9AZJ2_9CAEN</name>
<dbReference type="Proteomes" id="UP001374579">
    <property type="component" value="Unassembled WGS sequence"/>
</dbReference>
<feature type="compositionally biased region" description="Low complexity" evidence="5">
    <location>
        <begin position="359"/>
        <end position="398"/>
    </location>
</feature>
<keyword evidence="8" id="KW-1185">Reference proteome</keyword>
<dbReference type="InterPro" id="IPR001841">
    <property type="entry name" value="Znf_RING"/>
</dbReference>
<accession>A0AAN9AZJ2</accession>
<sequence length="735" mass="79201">MAGRHDQKMSIEEEFLTCGICMEPFTRPKILPCVHTFCRDCLKYYILSGAGVASRKKAGFPCPTCREHVPIAKPTSSLDTWTDQLKDNFVMSSMLESLSQRRSVVTRSAPSSDLRTDLRDEGTVCTCDVRKVTVCWGCDVFLCSFCSAKHAACEEVETVEEAGPKRRQEMLDWLPAMRDLSSRLHATMATAQSSLHTLLSRRDVAQDHVTKAANKAMDIVRLQENQVKLQLKASYAPCIRRQQQRKETASKDLEAMTSVREALQQAVAEDDVDLLRQTPSLTTRFHDVMKKVGERVGEGRREEEEDDPVTFTPAAFSSLCTAELVGVLKHASDQQIPAELVTSPPLSPSATQAATPNATSSSVTSSETRSSNTISSGRASSASDTATTSVTSSGVTSSFVLTEGPMLHLSPSPSSPPSSSSSISLTTQTSNPAQTTSSAAASERTADAFSLSSPELLSGRRKVACQVALTFSARVRGDKTIPLIQGLVVTANGWIVATDAANLCVKAFYNEDSKYHCKKLALLQAPYGVTETEGCVVAVTVPTDRHILLVAVQHNLLPLATLSLPSGLQDSLWAVTALSPQRLALSVCPQGQGGSVVIVQLGEDRRVEVEGCYSSPVKTPRCMTASGHSLLITDPTQCDVVCVTANDGRPVFDRQTNGKSTGVASYAQTLLLVDDSPALTLLTNEGRCLHTLPLPTAGNMDCSKPRALAVASDNTIFVSDDSGRVHRLELCWRQS</sequence>
<dbReference type="PROSITE" id="PS50089">
    <property type="entry name" value="ZF_RING_2"/>
    <property type="match status" value="1"/>
</dbReference>
<dbReference type="Pfam" id="PF13445">
    <property type="entry name" value="zf-RING_UBOX"/>
    <property type="match status" value="1"/>
</dbReference>
<feature type="compositionally biased region" description="Low complexity" evidence="5">
    <location>
        <begin position="417"/>
        <end position="444"/>
    </location>
</feature>
<dbReference type="InterPro" id="IPR047153">
    <property type="entry name" value="TRIM45/56/19-like"/>
</dbReference>
<dbReference type="PANTHER" id="PTHR25462">
    <property type="entry name" value="BONUS, ISOFORM C-RELATED"/>
    <property type="match status" value="1"/>
</dbReference>
<dbReference type="SMART" id="SM00184">
    <property type="entry name" value="RING"/>
    <property type="match status" value="1"/>
</dbReference>
<comment type="caution">
    <text evidence="7">The sequence shown here is derived from an EMBL/GenBank/DDBJ whole genome shotgun (WGS) entry which is preliminary data.</text>
</comment>
<dbReference type="InterPro" id="IPR017907">
    <property type="entry name" value="Znf_RING_CS"/>
</dbReference>
<dbReference type="InterPro" id="IPR013083">
    <property type="entry name" value="Znf_RING/FYVE/PHD"/>
</dbReference>
<proteinExistence type="predicted"/>
<dbReference type="Gene3D" id="3.30.40.10">
    <property type="entry name" value="Zinc/RING finger domain, C3HC4 (zinc finger)"/>
    <property type="match status" value="1"/>
</dbReference>
<evidence type="ECO:0000313" key="7">
    <source>
        <dbReference type="EMBL" id="KAK7096308.1"/>
    </source>
</evidence>
<evidence type="ECO:0000256" key="5">
    <source>
        <dbReference type="SAM" id="MobiDB-lite"/>
    </source>
</evidence>
<dbReference type="SUPFAM" id="SSF101898">
    <property type="entry name" value="NHL repeat"/>
    <property type="match status" value="1"/>
</dbReference>
<gene>
    <name evidence="7" type="ORF">V1264_005615</name>
</gene>
<feature type="domain" description="RING-type" evidence="6">
    <location>
        <begin position="18"/>
        <end position="66"/>
    </location>
</feature>
<keyword evidence="2 4" id="KW-0863">Zinc-finger</keyword>
<keyword evidence="3" id="KW-0862">Zinc</keyword>
<dbReference type="PANTHER" id="PTHR25462:SF296">
    <property type="entry name" value="MEIOTIC P26, ISOFORM F"/>
    <property type="match status" value="1"/>
</dbReference>
<evidence type="ECO:0000256" key="1">
    <source>
        <dbReference type="ARBA" id="ARBA00022723"/>
    </source>
</evidence>
<dbReference type="GO" id="GO:0008270">
    <property type="term" value="F:zinc ion binding"/>
    <property type="evidence" value="ECO:0007669"/>
    <property type="project" value="UniProtKB-KW"/>
</dbReference>
<dbReference type="PROSITE" id="PS00518">
    <property type="entry name" value="ZF_RING_1"/>
    <property type="match status" value="1"/>
</dbReference>
<protein>
    <recommendedName>
        <fullName evidence="6">RING-type domain-containing protein</fullName>
    </recommendedName>
</protein>
<organism evidence="7 8">
    <name type="scientific">Littorina saxatilis</name>
    <dbReference type="NCBI Taxonomy" id="31220"/>
    <lineage>
        <taxon>Eukaryota</taxon>
        <taxon>Metazoa</taxon>
        <taxon>Spiralia</taxon>
        <taxon>Lophotrochozoa</taxon>
        <taxon>Mollusca</taxon>
        <taxon>Gastropoda</taxon>
        <taxon>Caenogastropoda</taxon>
        <taxon>Littorinimorpha</taxon>
        <taxon>Littorinoidea</taxon>
        <taxon>Littorinidae</taxon>
        <taxon>Littorina</taxon>
    </lineage>
</organism>
<evidence type="ECO:0000256" key="2">
    <source>
        <dbReference type="ARBA" id="ARBA00022771"/>
    </source>
</evidence>
<evidence type="ECO:0000313" key="8">
    <source>
        <dbReference type="Proteomes" id="UP001374579"/>
    </source>
</evidence>
<reference evidence="7 8" key="1">
    <citation type="submission" date="2024-02" db="EMBL/GenBank/DDBJ databases">
        <title>Chromosome-scale genome assembly of the rough periwinkle Littorina saxatilis.</title>
        <authorList>
            <person name="De Jode A."/>
            <person name="Faria R."/>
            <person name="Formenti G."/>
            <person name="Sims Y."/>
            <person name="Smith T.P."/>
            <person name="Tracey A."/>
            <person name="Wood J.M.D."/>
            <person name="Zagrodzka Z.B."/>
            <person name="Johannesson K."/>
            <person name="Butlin R.K."/>
            <person name="Leder E.H."/>
        </authorList>
    </citation>
    <scope>NUCLEOTIDE SEQUENCE [LARGE SCALE GENOMIC DNA]</scope>
    <source>
        <strain evidence="7">Snail1</strain>
        <tissue evidence="7">Muscle</tissue>
    </source>
</reference>
<dbReference type="GO" id="GO:0005654">
    <property type="term" value="C:nucleoplasm"/>
    <property type="evidence" value="ECO:0007669"/>
    <property type="project" value="TreeGrafter"/>
</dbReference>
<dbReference type="GO" id="GO:0061630">
    <property type="term" value="F:ubiquitin protein ligase activity"/>
    <property type="evidence" value="ECO:0007669"/>
    <property type="project" value="TreeGrafter"/>
</dbReference>
<feature type="region of interest" description="Disordered" evidence="5">
    <location>
        <begin position="340"/>
        <end position="444"/>
    </location>
</feature>
<dbReference type="InterPro" id="IPR027370">
    <property type="entry name" value="Znf-RING_euk"/>
</dbReference>
<dbReference type="EMBL" id="JBAMIC010000014">
    <property type="protein sequence ID" value="KAK7096308.1"/>
    <property type="molecule type" value="Genomic_DNA"/>
</dbReference>
<evidence type="ECO:0000256" key="3">
    <source>
        <dbReference type="ARBA" id="ARBA00022833"/>
    </source>
</evidence>
<evidence type="ECO:0000259" key="6">
    <source>
        <dbReference type="PROSITE" id="PS50089"/>
    </source>
</evidence>
<feature type="compositionally biased region" description="Polar residues" evidence="5">
    <location>
        <begin position="348"/>
        <end position="358"/>
    </location>
</feature>
<evidence type="ECO:0000256" key="4">
    <source>
        <dbReference type="PROSITE-ProRule" id="PRU00175"/>
    </source>
</evidence>
<dbReference type="SUPFAM" id="SSF57850">
    <property type="entry name" value="RING/U-box"/>
    <property type="match status" value="1"/>
</dbReference>
<keyword evidence="1" id="KW-0479">Metal-binding</keyword>